<dbReference type="PANTHER" id="PTHR10039">
    <property type="entry name" value="AMELOGENIN"/>
    <property type="match status" value="1"/>
</dbReference>
<dbReference type="Pfam" id="PF12796">
    <property type="entry name" value="Ank_2"/>
    <property type="match status" value="1"/>
</dbReference>
<feature type="compositionally biased region" description="Basic and acidic residues" evidence="3">
    <location>
        <begin position="60"/>
        <end position="78"/>
    </location>
</feature>
<dbReference type="Gene3D" id="3.40.50.300">
    <property type="entry name" value="P-loop containing nucleotide triphosphate hydrolases"/>
    <property type="match status" value="1"/>
</dbReference>
<dbReference type="PROSITE" id="PS50297">
    <property type="entry name" value="ANK_REP_REGION"/>
    <property type="match status" value="1"/>
</dbReference>
<gene>
    <name evidence="5" type="ORF">VSDG_09699</name>
</gene>
<dbReference type="STRING" id="252740.A0A423V973"/>
<dbReference type="EMBL" id="LJZO01000084">
    <property type="protein sequence ID" value="ROV87403.1"/>
    <property type="molecule type" value="Genomic_DNA"/>
</dbReference>
<evidence type="ECO:0000256" key="2">
    <source>
        <dbReference type="PROSITE-ProRule" id="PRU00023"/>
    </source>
</evidence>
<dbReference type="PANTHER" id="PTHR10039:SF16">
    <property type="entry name" value="GPI INOSITOL-DEACYLASE"/>
    <property type="match status" value="1"/>
</dbReference>
<feature type="region of interest" description="Disordered" evidence="3">
    <location>
        <begin position="133"/>
        <end position="174"/>
    </location>
</feature>
<dbReference type="OrthoDB" id="4772757at2759"/>
<comment type="caution">
    <text evidence="5">The sequence shown here is derived from an EMBL/GenBank/DDBJ whole genome shotgun (WGS) entry which is preliminary data.</text>
</comment>
<name>A0A423V973_CYTCH</name>
<evidence type="ECO:0000259" key="4">
    <source>
        <dbReference type="Pfam" id="PF24883"/>
    </source>
</evidence>
<dbReference type="Proteomes" id="UP000284375">
    <property type="component" value="Unassembled WGS sequence"/>
</dbReference>
<dbReference type="Pfam" id="PF24883">
    <property type="entry name" value="NPHP3_N"/>
    <property type="match status" value="1"/>
</dbReference>
<feature type="compositionally biased region" description="Acidic residues" evidence="3">
    <location>
        <begin position="922"/>
        <end position="949"/>
    </location>
</feature>
<keyword evidence="1" id="KW-0677">Repeat</keyword>
<evidence type="ECO:0000313" key="6">
    <source>
        <dbReference type="Proteomes" id="UP000284375"/>
    </source>
</evidence>
<dbReference type="SUPFAM" id="SSF52540">
    <property type="entry name" value="P-loop containing nucleoside triphosphate hydrolases"/>
    <property type="match status" value="1"/>
</dbReference>
<evidence type="ECO:0000256" key="1">
    <source>
        <dbReference type="ARBA" id="ARBA00022737"/>
    </source>
</evidence>
<evidence type="ECO:0000313" key="5">
    <source>
        <dbReference type="EMBL" id="ROV87403.1"/>
    </source>
</evidence>
<dbReference type="InterPro" id="IPR002110">
    <property type="entry name" value="Ankyrin_rpt"/>
</dbReference>
<feature type="repeat" description="ANK" evidence="2">
    <location>
        <begin position="1063"/>
        <end position="1092"/>
    </location>
</feature>
<evidence type="ECO:0000256" key="3">
    <source>
        <dbReference type="SAM" id="MobiDB-lite"/>
    </source>
</evidence>
<proteinExistence type="predicted"/>
<organism evidence="5 6">
    <name type="scientific">Cytospora chrysosperma</name>
    <name type="common">Cytospora canker fungus</name>
    <name type="synonym">Sphaeria chrysosperma</name>
    <dbReference type="NCBI Taxonomy" id="252740"/>
    <lineage>
        <taxon>Eukaryota</taxon>
        <taxon>Fungi</taxon>
        <taxon>Dikarya</taxon>
        <taxon>Ascomycota</taxon>
        <taxon>Pezizomycotina</taxon>
        <taxon>Sordariomycetes</taxon>
        <taxon>Sordariomycetidae</taxon>
        <taxon>Diaporthales</taxon>
        <taxon>Cytosporaceae</taxon>
        <taxon>Cytospora</taxon>
    </lineage>
</organism>
<feature type="domain" description="Nephrocystin 3-like N-terminal" evidence="4">
    <location>
        <begin position="439"/>
        <end position="594"/>
    </location>
</feature>
<reference evidence="5 6" key="1">
    <citation type="submission" date="2015-09" db="EMBL/GenBank/DDBJ databases">
        <title>Host preference determinants of Valsa canker pathogens revealed by comparative genomics.</title>
        <authorList>
            <person name="Yin Z."/>
            <person name="Huang L."/>
        </authorList>
    </citation>
    <scope>NUCLEOTIDE SEQUENCE [LARGE SCALE GENOMIC DNA]</scope>
    <source>
        <strain evidence="5 6">YSFL</strain>
    </source>
</reference>
<sequence>MAQRSSVIAQETEDGISSKTKRVYRALVNSLPWRRGSGVGSEHDQSLAKEGVLPTGSDSIAERRSEPPPDRGSLDDKAVPTADGDINAQKQEDGAPDVDTSLAPPPAKDRDLWDEAWKSNDLDEEARNRLQRPWNHFSDTTQSLLEVPKRDKNAKRRDKPTQGGLRGENTTKTSDYNQCVDDVIHGLQFRQEEYPTQWEGSKDTAKKILTSVLTIKKIIDAGVAFDPTGYGASAWAVVSFGLTLIQNSSEMRDEAFQATAFLSELLARYSRYEDHYRRVKFTQNGTEELEDAIVQVYVAILAYSNEVKKADDGSINTRIKQSFIALTENPLLLLKGTIQDKDEIVEKWKDLVDKKYEEQFQEHVEKSLGGIEDQATAILGTLKKVQDDSAAARKYAEILSDQNVLDWLCNAHNTSANRHQNLRRACFKWKGGKDQGKHQFLQEKQYIDWKRHTQSVLWLYAPPGSGKSSLCCSVVEDLADDYDSKTQQKHVVYWYFQSGTTDSKDTTPVIRSFLRQLCSAKSSQHKFPKDIQDWLLRNCNRNPPPSTEKFLDKVIELIKALRLDIFIITRNDILDLIHSIFKDANANLHILLVSKFEDNIQRRLQQEELKEAVVEMDVRDVLKAELHDFIDLTLKHEVDLASLPEGVKEKIRDRLKKGEESFVWAVSLLDDLRKSKGNKRKIKRRLQMVPETMAKKYDQILDSVSQAKKPMTRIILMWLLRHKRAGGVLTQDELAAAARMNSASDVSELPIKAMMITLDRDDMPSRAIEFESPAKDHLQERLQKKGAGGDNSTIAPSTTSPWLSFSDTEAHLEIATRCLEVLLYKDDKNQRKRSALKSYAAQYWHEHYLAISESPPNPNSKEVHELDHHVQKLFTPGCAAFKSWLRCCDPDKDFEPSKDFDLTSEDDDGSTKSVDTISHNNDDEDSDEDGDEESEEDSDEDSDSQSDEDSMPRADPVYYAVKLGLLDMAIRMIEQKAPYAQPGFRDGPHGTSLYIASAKAEDDMVGTIVKHLIEKGARADGNRDGKYGSALHVAAYFGRCAAVRLLLEEGGAIVDQEGGMFGTALHAAAAKGHTDVVRELLDHKADPMIVSGLLGTALQAALTARSLNVSTLELLQAAIETKTGPAICSGIGCVNRSSISWKPAVDRLDRLNPHFFASYKQLFPMPSPKGKDFQMPDGDDLDPEQEFLASVLEIWALPRANVLIRYYRDQIGDIRPYYSTVQDQLDDIERVLPNFENRSREQELNGQDFRFKALFWSGVHYILESAVERVYSLRRYANLARRIRYNIGHYRWLPAALEGEVNMEFGDNLALEIARQQQLLSQNQSSQNGQKTDGMTKLRWRLRATEDKARMDGDENESDGDGNIPMHLILDSLLPLVKDIIGFGKECDQLHATAAQRDSDGISAVAAKTNADLTFELFAAVTRLAMSIEHWHQHRRHHQSSTAFDISTYSLAETVRLLRTVRLARITKLAAVIKQQSPNLQEMLRPVLNQHEDQIFERMQGIVRDTVRVELERQQNRNAWVRAPTGGRASDVLRKRASI</sequence>
<dbReference type="InterPro" id="IPR056884">
    <property type="entry name" value="NPHP3-like_N"/>
</dbReference>
<dbReference type="Gene3D" id="1.25.40.20">
    <property type="entry name" value="Ankyrin repeat-containing domain"/>
    <property type="match status" value="1"/>
</dbReference>
<keyword evidence="2" id="KW-0040">ANK repeat</keyword>
<dbReference type="InterPro" id="IPR036770">
    <property type="entry name" value="Ankyrin_rpt-contain_sf"/>
</dbReference>
<keyword evidence="6" id="KW-1185">Reference proteome</keyword>
<feature type="region of interest" description="Disordered" evidence="3">
    <location>
        <begin position="1"/>
        <end position="113"/>
    </location>
</feature>
<accession>A0A423V973</accession>
<feature type="region of interest" description="Disordered" evidence="3">
    <location>
        <begin position="899"/>
        <end position="954"/>
    </location>
</feature>
<dbReference type="InterPro" id="IPR027417">
    <property type="entry name" value="P-loop_NTPase"/>
</dbReference>
<dbReference type="SMART" id="SM00248">
    <property type="entry name" value="ANK"/>
    <property type="match status" value="2"/>
</dbReference>
<dbReference type="SUPFAM" id="SSF48403">
    <property type="entry name" value="Ankyrin repeat"/>
    <property type="match status" value="1"/>
</dbReference>
<protein>
    <recommendedName>
        <fullName evidence="4">Nephrocystin 3-like N-terminal domain-containing protein</fullName>
    </recommendedName>
</protein>
<dbReference type="PROSITE" id="PS50088">
    <property type="entry name" value="ANK_REPEAT"/>
    <property type="match status" value="1"/>
</dbReference>